<dbReference type="Pfam" id="PF00881">
    <property type="entry name" value="Nitroreductase"/>
    <property type="match status" value="1"/>
</dbReference>
<reference evidence="10 11" key="1">
    <citation type="submission" date="2018-01" db="EMBL/GenBank/DDBJ databases">
        <title>The whole genome sequencing and assembly of Halobacillus litoralis ERB031 strain.</title>
        <authorList>
            <person name="Lee S.-J."/>
            <person name="Park M.-K."/>
            <person name="Kim J.-Y."/>
            <person name="Lee Y.-J."/>
            <person name="Yi H."/>
            <person name="Bahn Y.-S."/>
            <person name="Kim J.F."/>
            <person name="Lee D.-W."/>
        </authorList>
    </citation>
    <scope>NUCLEOTIDE SEQUENCE [LARGE SCALE GENOMIC DNA]</scope>
    <source>
        <strain evidence="10 11">ERB 031</strain>
    </source>
</reference>
<keyword evidence="4" id="KW-0288">FMN</keyword>
<accession>A0A410MGC8</accession>
<dbReference type="PANTHER" id="PTHR43821:SF1">
    <property type="entry name" value="NAD(P)H NITROREDUCTASE YDJA-RELATED"/>
    <property type="match status" value="1"/>
</dbReference>
<dbReference type="SUPFAM" id="SSF55469">
    <property type="entry name" value="FMN-dependent nitroreductase-like"/>
    <property type="match status" value="1"/>
</dbReference>
<keyword evidence="3" id="KW-0285">Flavoprotein</keyword>
<evidence type="ECO:0000259" key="9">
    <source>
        <dbReference type="Pfam" id="PF00881"/>
    </source>
</evidence>
<dbReference type="EMBL" id="CP026118">
    <property type="protein sequence ID" value="QAS53771.1"/>
    <property type="molecule type" value="Genomic_DNA"/>
</dbReference>
<name>A0A410MGC8_9BACI</name>
<dbReference type="InterPro" id="IPR000415">
    <property type="entry name" value="Nitroreductase-like"/>
</dbReference>
<evidence type="ECO:0000313" key="10">
    <source>
        <dbReference type="EMBL" id="QAS53771.1"/>
    </source>
</evidence>
<evidence type="ECO:0000313" key="11">
    <source>
        <dbReference type="Proteomes" id="UP000287756"/>
    </source>
</evidence>
<evidence type="ECO:0000256" key="2">
    <source>
        <dbReference type="ARBA" id="ARBA00007118"/>
    </source>
</evidence>
<dbReference type="Proteomes" id="UP000287756">
    <property type="component" value="Chromosome"/>
</dbReference>
<sequence>MDLLEAIKNRRSIHEYKNEQIDRKVLKQIFSKACWAPNHRMKEPWSIKLYQGDGKKDYAKKVIDSYDREGFFNNYDHQKSNKMKEGIRQFLLNIPHHALIYMERDSDQRKYEEDYAAVCAYIQNVQLLAWEAGVGVLWTTSPYLHDNDFARDIGLDPSDYKLVSVLQMGHPLRIPNPKKRNPIENKMQIIDSGETKKADAN</sequence>
<comment type="similarity">
    <text evidence="2">Belongs to the nitroreductase family.</text>
</comment>
<evidence type="ECO:0000256" key="6">
    <source>
        <dbReference type="ARBA" id="ARBA00023002"/>
    </source>
</evidence>
<dbReference type="InterPro" id="IPR029479">
    <property type="entry name" value="Nitroreductase"/>
</dbReference>
<dbReference type="KEGG" id="hli:HLI_16935"/>
<feature type="region of interest" description="Disordered" evidence="8">
    <location>
        <begin position="176"/>
        <end position="201"/>
    </location>
</feature>
<dbReference type="CDD" id="cd02135">
    <property type="entry name" value="YdjA-like"/>
    <property type="match status" value="1"/>
</dbReference>
<evidence type="ECO:0000256" key="3">
    <source>
        <dbReference type="ARBA" id="ARBA00022630"/>
    </source>
</evidence>
<comment type="cofactor">
    <cofactor evidence="1">
        <name>FMN</name>
        <dbReference type="ChEBI" id="CHEBI:58210"/>
    </cofactor>
</comment>
<dbReference type="InterPro" id="IPR026021">
    <property type="entry name" value="YdjA-like"/>
</dbReference>
<protein>
    <submittedName>
        <fullName evidence="10">Nitroreductase</fullName>
    </submittedName>
</protein>
<proteinExistence type="inferred from homology"/>
<evidence type="ECO:0000256" key="7">
    <source>
        <dbReference type="ARBA" id="ARBA00023027"/>
    </source>
</evidence>
<dbReference type="InterPro" id="IPR052530">
    <property type="entry name" value="NAD(P)H_nitroreductase"/>
</dbReference>
<dbReference type="OrthoDB" id="9804207at2"/>
<organism evidence="10 11">
    <name type="scientific">Halobacillus litoralis</name>
    <dbReference type="NCBI Taxonomy" id="45668"/>
    <lineage>
        <taxon>Bacteria</taxon>
        <taxon>Bacillati</taxon>
        <taxon>Bacillota</taxon>
        <taxon>Bacilli</taxon>
        <taxon>Bacillales</taxon>
        <taxon>Bacillaceae</taxon>
        <taxon>Halobacillus</taxon>
    </lineage>
</organism>
<dbReference type="AlphaFoldDB" id="A0A410MGC8"/>
<keyword evidence="5" id="KW-0521">NADP</keyword>
<evidence type="ECO:0000256" key="4">
    <source>
        <dbReference type="ARBA" id="ARBA00022643"/>
    </source>
</evidence>
<evidence type="ECO:0000256" key="8">
    <source>
        <dbReference type="SAM" id="MobiDB-lite"/>
    </source>
</evidence>
<dbReference type="GO" id="GO:0016491">
    <property type="term" value="F:oxidoreductase activity"/>
    <property type="evidence" value="ECO:0007669"/>
    <property type="project" value="UniProtKB-KW"/>
</dbReference>
<gene>
    <name evidence="10" type="ORF">HLI_16935</name>
</gene>
<keyword evidence="7" id="KW-0520">NAD</keyword>
<keyword evidence="6" id="KW-0560">Oxidoreductase</keyword>
<dbReference type="Gene3D" id="3.40.109.10">
    <property type="entry name" value="NADH Oxidase"/>
    <property type="match status" value="1"/>
</dbReference>
<evidence type="ECO:0000256" key="5">
    <source>
        <dbReference type="ARBA" id="ARBA00022857"/>
    </source>
</evidence>
<feature type="domain" description="Nitroreductase" evidence="9">
    <location>
        <begin position="7"/>
        <end position="170"/>
    </location>
</feature>
<evidence type="ECO:0000256" key="1">
    <source>
        <dbReference type="ARBA" id="ARBA00001917"/>
    </source>
</evidence>
<dbReference type="PANTHER" id="PTHR43821">
    <property type="entry name" value="NAD(P)H NITROREDUCTASE YDJA-RELATED"/>
    <property type="match status" value="1"/>
</dbReference>
<dbReference type="RefSeq" id="WP_128526042.1">
    <property type="nucleotide sequence ID" value="NZ_CANLVY010000007.1"/>
</dbReference>